<dbReference type="EMBL" id="PHRG01000003">
    <property type="protein sequence ID" value="PJO75492.1"/>
    <property type="molecule type" value="Genomic_DNA"/>
</dbReference>
<dbReference type="AlphaFoldDB" id="A0A2H9YS64"/>
<protein>
    <submittedName>
        <fullName evidence="1">Phage gp6-like head-tail connector protein</fullName>
    </submittedName>
</protein>
<comment type="caution">
    <text evidence="1">The sequence shown here is derived from an EMBL/GenBank/DDBJ whole genome shotgun (WGS) entry which is preliminary data.</text>
</comment>
<dbReference type="Proteomes" id="UP000243446">
    <property type="component" value="Unassembled WGS sequence"/>
</dbReference>
<dbReference type="RefSeq" id="WP_100535066.1">
    <property type="nucleotide sequence ID" value="NZ_CBDBYO010000017.1"/>
</dbReference>
<evidence type="ECO:0000313" key="2">
    <source>
        <dbReference type="Proteomes" id="UP000243446"/>
    </source>
</evidence>
<sequence length="157" mass="17393">MPVINIEKAMVHLRVDEDTGGDVLAKLNSAEDKAAQYLNRFFYATSAAWTDAISLSLDQLNYELVKYKESCDAANLVTDPVSRNMLLSAAENLKKEAQRNTKMAMQGIVINPSIEAAVLLILGSLYENREDETSTTVNELPKGALWLLDPYRLDLGV</sequence>
<accession>A0A2H9YS64</accession>
<dbReference type="InterPro" id="IPR006450">
    <property type="entry name" value="Phage_HK97_gp6-like"/>
</dbReference>
<proteinExistence type="predicted"/>
<name>A0A2H9YS64_9GAMM</name>
<dbReference type="NCBIfam" id="TIGR01560">
    <property type="entry name" value="put_DNA_pack"/>
    <property type="match status" value="1"/>
</dbReference>
<dbReference type="GeneID" id="97176675"/>
<dbReference type="Gene3D" id="1.10.3230.30">
    <property type="entry name" value="Phage gp6-like head-tail connector protein"/>
    <property type="match status" value="1"/>
</dbReference>
<gene>
    <name evidence="1" type="ORF">CWI32_08150</name>
</gene>
<dbReference type="CDD" id="cd08054">
    <property type="entry name" value="gp6"/>
    <property type="match status" value="1"/>
</dbReference>
<evidence type="ECO:0000313" key="1">
    <source>
        <dbReference type="EMBL" id="PJO75492.1"/>
    </source>
</evidence>
<reference evidence="1 2" key="1">
    <citation type="submission" date="2017-11" db="EMBL/GenBank/DDBJ databases">
        <title>Revising the taxonomy of the Acinetobacter lwoffii group: the description of Acinetobacter pseudolwoffii sp. nov. and emended description of Acinetobacter lwoffii.</title>
        <authorList>
            <person name="Nemec A."/>
            <person name="Radolfova-Krizova L."/>
        </authorList>
    </citation>
    <scope>NUCLEOTIDE SEQUENCE [LARGE SCALE GENOMIC DNA]</scope>
    <source>
        <strain evidence="1 2">ANC 5044</strain>
    </source>
</reference>
<organism evidence="1 2">
    <name type="scientific">Acinetobacter pseudolwoffii</name>
    <dbReference type="NCBI Taxonomy" id="2053287"/>
    <lineage>
        <taxon>Bacteria</taxon>
        <taxon>Pseudomonadati</taxon>
        <taxon>Pseudomonadota</taxon>
        <taxon>Gammaproteobacteria</taxon>
        <taxon>Moraxellales</taxon>
        <taxon>Moraxellaceae</taxon>
        <taxon>Acinetobacter</taxon>
    </lineage>
</organism>